<evidence type="ECO:0000313" key="6">
    <source>
        <dbReference type="Proteomes" id="UP000367750"/>
    </source>
</evidence>
<keyword evidence="3" id="KW-0560">Oxidoreductase</keyword>
<dbReference type="InterPro" id="IPR005107">
    <property type="entry name" value="CO_DH_flav_C"/>
</dbReference>
<gene>
    <name evidence="5" type="ORF">F4V43_08520</name>
</gene>
<accession>A0A5J5GC74</accession>
<dbReference type="Pfam" id="PF00941">
    <property type="entry name" value="FAD_binding_5"/>
    <property type="match status" value="1"/>
</dbReference>
<dbReference type="InterPro" id="IPR002346">
    <property type="entry name" value="Mopterin_DH_FAD-bd"/>
</dbReference>
<protein>
    <submittedName>
        <fullName evidence="5">Molybdopterin dehydrogenase</fullName>
    </submittedName>
</protein>
<name>A0A5J5GC74_9BACL</name>
<dbReference type="Gene3D" id="3.30.390.50">
    <property type="entry name" value="CO dehydrogenase flavoprotein, C-terminal domain"/>
    <property type="match status" value="1"/>
</dbReference>
<dbReference type="AlphaFoldDB" id="A0A5J5GC74"/>
<dbReference type="GO" id="GO:0016491">
    <property type="term" value="F:oxidoreductase activity"/>
    <property type="evidence" value="ECO:0007669"/>
    <property type="project" value="UniProtKB-KW"/>
</dbReference>
<dbReference type="OrthoDB" id="9774454at2"/>
<dbReference type="GO" id="GO:0071949">
    <property type="term" value="F:FAD binding"/>
    <property type="evidence" value="ECO:0007669"/>
    <property type="project" value="InterPro"/>
</dbReference>
<dbReference type="SMART" id="SM01092">
    <property type="entry name" value="CO_deh_flav_C"/>
    <property type="match status" value="1"/>
</dbReference>
<dbReference type="PANTHER" id="PTHR42659:SF2">
    <property type="entry name" value="XANTHINE DEHYDROGENASE SUBUNIT C-RELATED"/>
    <property type="match status" value="1"/>
</dbReference>
<keyword evidence="2" id="KW-0274">FAD</keyword>
<dbReference type="RefSeq" id="WP_150457816.1">
    <property type="nucleotide sequence ID" value="NZ_VYKK01000008.1"/>
</dbReference>
<dbReference type="InterPro" id="IPR016167">
    <property type="entry name" value="FAD-bd_PCMH_sub1"/>
</dbReference>
<dbReference type="SUPFAM" id="SSF55447">
    <property type="entry name" value="CO dehydrogenase flavoprotein C-terminal domain-like"/>
    <property type="match status" value="1"/>
</dbReference>
<dbReference type="Pfam" id="PF03450">
    <property type="entry name" value="CO_deh_flav_C"/>
    <property type="match status" value="1"/>
</dbReference>
<sequence>MDNITDSPLPAVRRPRSLHEACGLKRDLGSAAVYIAGGTLLRTQWENGTSALPATLIDLRGVPELTGIARGEYGLAIGALTTLSACRVSGLLAEAAPAVKEAARCIAAPSVRNLGTAGGNIASGTGDLLPALLAASAEVELFDGTFRSRLGLEGWLDGRAEGAHRPEQLLTGVILPPAAKAAGERRFQWFRKVGRRETFTPSLVTAAAAGTILADGRLEGVRIAAGGGSGRPHRLKEAEALLEGAVFSEALLAPLYDAARSGFRTYADPFASEDYKKKTAANLIAAGLWQELGSG</sequence>
<evidence type="ECO:0000256" key="1">
    <source>
        <dbReference type="ARBA" id="ARBA00022630"/>
    </source>
</evidence>
<evidence type="ECO:0000313" key="5">
    <source>
        <dbReference type="EMBL" id="KAA9005503.1"/>
    </source>
</evidence>
<reference evidence="5 6" key="1">
    <citation type="submission" date="2019-09" db="EMBL/GenBank/DDBJ databases">
        <title>Bacillus ochoae sp. nov., Paenibacillus whitsoniae sp. nov., Paenibacillus spiritus sp. nov. Isolated from the Mars Exploration Rover during spacecraft assembly.</title>
        <authorList>
            <person name="Seuylemezian A."/>
            <person name="Vaishampayan P."/>
        </authorList>
    </citation>
    <scope>NUCLEOTIDE SEQUENCE [LARGE SCALE GENOMIC DNA]</scope>
    <source>
        <strain evidence="5 6">MER_111</strain>
    </source>
</reference>
<dbReference type="Proteomes" id="UP000367750">
    <property type="component" value="Unassembled WGS sequence"/>
</dbReference>
<dbReference type="Gene3D" id="3.30.43.10">
    <property type="entry name" value="Uridine Diphospho-n-acetylenolpyruvylglucosamine Reductase, domain 2"/>
    <property type="match status" value="1"/>
</dbReference>
<dbReference type="PROSITE" id="PS51387">
    <property type="entry name" value="FAD_PCMH"/>
    <property type="match status" value="1"/>
</dbReference>
<organism evidence="5 6">
    <name type="scientific">Paenibacillus spiritus</name>
    <dbReference type="NCBI Taxonomy" id="2496557"/>
    <lineage>
        <taxon>Bacteria</taxon>
        <taxon>Bacillati</taxon>
        <taxon>Bacillota</taxon>
        <taxon>Bacilli</taxon>
        <taxon>Bacillales</taxon>
        <taxon>Paenibacillaceae</taxon>
        <taxon>Paenibacillus</taxon>
    </lineage>
</organism>
<dbReference type="Gene3D" id="3.30.465.10">
    <property type="match status" value="1"/>
</dbReference>
<dbReference type="PANTHER" id="PTHR42659">
    <property type="entry name" value="XANTHINE DEHYDROGENASE SUBUNIT C-RELATED"/>
    <property type="match status" value="1"/>
</dbReference>
<dbReference type="InterPro" id="IPR016169">
    <property type="entry name" value="FAD-bd_PCMH_sub2"/>
</dbReference>
<keyword evidence="1" id="KW-0285">Flavoprotein</keyword>
<proteinExistence type="predicted"/>
<dbReference type="SUPFAM" id="SSF56176">
    <property type="entry name" value="FAD-binding/transporter-associated domain-like"/>
    <property type="match status" value="1"/>
</dbReference>
<evidence type="ECO:0000259" key="4">
    <source>
        <dbReference type="PROSITE" id="PS51387"/>
    </source>
</evidence>
<feature type="domain" description="FAD-binding PCMH-type" evidence="4">
    <location>
        <begin position="4"/>
        <end position="180"/>
    </location>
</feature>
<dbReference type="InterPro" id="IPR016166">
    <property type="entry name" value="FAD-bd_PCMH"/>
</dbReference>
<dbReference type="InterPro" id="IPR036318">
    <property type="entry name" value="FAD-bd_PCMH-like_sf"/>
</dbReference>
<dbReference type="InterPro" id="IPR036683">
    <property type="entry name" value="CO_DH_flav_C_dom_sf"/>
</dbReference>
<dbReference type="EMBL" id="VYKK01000008">
    <property type="protein sequence ID" value="KAA9005503.1"/>
    <property type="molecule type" value="Genomic_DNA"/>
</dbReference>
<keyword evidence="6" id="KW-1185">Reference proteome</keyword>
<evidence type="ECO:0000256" key="3">
    <source>
        <dbReference type="ARBA" id="ARBA00023002"/>
    </source>
</evidence>
<dbReference type="InterPro" id="IPR051312">
    <property type="entry name" value="Diverse_Substr_Oxidored"/>
</dbReference>
<comment type="caution">
    <text evidence="5">The sequence shown here is derived from an EMBL/GenBank/DDBJ whole genome shotgun (WGS) entry which is preliminary data.</text>
</comment>
<evidence type="ECO:0000256" key="2">
    <source>
        <dbReference type="ARBA" id="ARBA00022827"/>
    </source>
</evidence>